<dbReference type="PANTHER" id="PTHR21567">
    <property type="entry name" value="CLASP"/>
    <property type="match status" value="1"/>
</dbReference>
<evidence type="ECO:0000313" key="4">
    <source>
        <dbReference type="Proteomes" id="UP000075714"/>
    </source>
</evidence>
<evidence type="ECO:0000259" key="2">
    <source>
        <dbReference type="SMART" id="SM01349"/>
    </source>
</evidence>
<dbReference type="Proteomes" id="UP000075714">
    <property type="component" value="Unassembled WGS sequence"/>
</dbReference>
<dbReference type="InterPro" id="IPR034085">
    <property type="entry name" value="TOG"/>
</dbReference>
<dbReference type="GO" id="GO:0008017">
    <property type="term" value="F:microtubule binding"/>
    <property type="evidence" value="ECO:0007669"/>
    <property type="project" value="TreeGrafter"/>
</dbReference>
<dbReference type="OrthoDB" id="63891at2759"/>
<dbReference type="STRING" id="33097.A0A150G7K4"/>
<feature type="region of interest" description="Disordered" evidence="1">
    <location>
        <begin position="1340"/>
        <end position="1362"/>
    </location>
</feature>
<dbReference type="InterPro" id="IPR016024">
    <property type="entry name" value="ARM-type_fold"/>
</dbReference>
<dbReference type="InterPro" id="IPR024395">
    <property type="entry name" value="CLASP_N_dom"/>
</dbReference>
<gene>
    <name evidence="3" type="ORF">GPECTOR_50g640</name>
</gene>
<feature type="domain" description="TOG" evidence="2">
    <location>
        <begin position="1110"/>
        <end position="1339"/>
    </location>
</feature>
<name>A0A150G7K4_GONPE</name>
<feature type="region of interest" description="Disordered" evidence="1">
    <location>
        <begin position="539"/>
        <end position="596"/>
    </location>
</feature>
<feature type="compositionally biased region" description="Polar residues" evidence="1">
    <location>
        <begin position="557"/>
        <end position="572"/>
    </location>
</feature>
<evidence type="ECO:0000256" key="1">
    <source>
        <dbReference type="SAM" id="MobiDB-lite"/>
    </source>
</evidence>
<dbReference type="InterPro" id="IPR011989">
    <property type="entry name" value="ARM-like"/>
</dbReference>
<dbReference type="EMBL" id="LSYV01000051">
    <property type="protein sequence ID" value="KXZ45846.1"/>
    <property type="molecule type" value="Genomic_DNA"/>
</dbReference>
<keyword evidence="4" id="KW-1185">Reference proteome</keyword>
<evidence type="ECO:0000313" key="3">
    <source>
        <dbReference type="EMBL" id="KXZ45846.1"/>
    </source>
</evidence>
<proteinExistence type="predicted"/>
<dbReference type="GO" id="GO:0000226">
    <property type="term" value="P:microtubule cytoskeleton organization"/>
    <property type="evidence" value="ECO:0007669"/>
    <property type="project" value="TreeGrafter"/>
</dbReference>
<feature type="region of interest" description="Disordered" evidence="1">
    <location>
        <begin position="1009"/>
        <end position="1109"/>
    </location>
</feature>
<feature type="region of interest" description="Disordered" evidence="1">
    <location>
        <begin position="630"/>
        <end position="706"/>
    </location>
</feature>
<accession>A0A150G7K4</accession>
<dbReference type="PANTHER" id="PTHR21567:SF87">
    <property type="entry name" value="CRESCERIN-LIKE PROTEIN CHE-12"/>
    <property type="match status" value="1"/>
</dbReference>
<feature type="compositionally biased region" description="Gly residues" evidence="1">
    <location>
        <begin position="1079"/>
        <end position="1090"/>
    </location>
</feature>
<protein>
    <recommendedName>
        <fullName evidence="2">TOG domain-containing protein</fullName>
    </recommendedName>
</protein>
<feature type="domain" description="TOG" evidence="2">
    <location>
        <begin position="716"/>
        <end position="970"/>
    </location>
</feature>
<dbReference type="Gene3D" id="1.25.10.10">
    <property type="entry name" value="Leucine-rich Repeat Variant"/>
    <property type="match status" value="3"/>
</dbReference>
<dbReference type="SMART" id="SM01349">
    <property type="entry name" value="TOG"/>
    <property type="match status" value="3"/>
</dbReference>
<sequence length="1362" mass="142190">MTSGVPEAFGFVPAGVVADLQDIGNWKSRATAIDVLHKCLKDVAKPALLVPSLGDFVKFLVGLIADPNFKIAISSMSILGDLAAKVGNELEPHLKVVVPALMDKFTDSKILVRSANMKVVRRLMLACTPAVVLELLASGCSHPSWRVREEVLNTHIMAMLSFAASSYDANVMYQLLSSCLSDGKDRVRMVALEGLAVLNSRIGGSELEALTSGQRAGCEALPEALRSQLAARLENPALPGINADGIVEHVMEAPSTDNPDIRLADAAFGGVPGVKMSWGEVNTPARPRPRAATTPDVMHGPAMIRTAHAPMGLDYNNRQGSDPLPGSRRDALLHVDGGRAASVVGVQHSGLQAEDSGSWSPAHRAASMQPYMHPPSRLGSHESASGGGAPITAAPVVSSTGWSAAQHPNANSLHGARLAERSGSPAREVPQPGHGTVSPLPMEVLHDRSSSGAHGHSAGLQPLKHHWGARQETFSPSKAEMLARLKNRQIEKRVATAQQMDATFGHSGSGDLALAQNDIAVPSHSFSVAQPPRRYLFTQLSDSQRDRGAERPDPSRGYNSVLNTPTRAQGSASPFDETPPSAQPQSHRPPRAGLGPRLARATPLAVEAGGSPGTSPNTTAAGGAAGVLQTRSPTLNSTGMHQSPPPSEESPARNPSPALTRLRTRSADPNPNNPYPPTPGGGGGGPGGMPPTPTGNGPGGAFWEKGRVGDVLPTDELTPIPDPDKHIKVVIARLVEANHADRKELDWQGQFDALMDARRLVKHHPEVVRACLHDFVRAATPAIDQLRSQTSKCALALFQDCFSLLGRTMDRELDEMVPVLLKKAGEVSNAGRDNFLSAEADRVLGEMYRCCGEARSVLALLGCAGHKNPYVRGKVAFHLDNHLEGCAGGGGRAALAGNSTCMERLFKAAAGFLDEGSLDTRTHGKRIIWHVKGMLSGRAEFDRLLGGVNPDGLRRKVVDVVEGLNGPPPPPSRGVAGAANATIGSRLASRQLGTGATPASPVRPLLDQAAGSLTQPPPPPVRQGSYSAPQAPHSGATTPERRRLGRQRTSELVGIPEGGATSRQNSSNGRGYRFSAGAGSAGGGGGGPVGTGRLRNAASADGGAGSNGYTPVVQETVVKALQLLTAKDFRERMEALRSVEAVVADLPGAPDSLLVALLDALVARVGDANAKVSMAALELTAGLSAALRQRMSLGLNTLVPALAGALSSTNDKIRSLGITATDSLLGALDPAMLVQHFSHCVANGTLQRGKPLLVEKLVMIVERLHPSKPQLVARYAVPAAFALLNDGRGGEGKAAANALLTALARLMGPALMDQAGSLNAVAQQRVADAVAAATGLVVAHDGAGDAPPEPNNSRRANRWGAR</sequence>
<feature type="compositionally biased region" description="Low complexity" evidence="1">
    <location>
        <begin position="1069"/>
        <end position="1078"/>
    </location>
</feature>
<feature type="compositionally biased region" description="Low complexity" evidence="1">
    <location>
        <begin position="1091"/>
        <end position="1101"/>
    </location>
</feature>
<feature type="compositionally biased region" description="Basic and acidic residues" evidence="1">
    <location>
        <begin position="543"/>
        <end position="554"/>
    </location>
</feature>
<organism evidence="3 4">
    <name type="scientific">Gonium pectorale</name>
    <name type="common">Green alga</name>
    <dbReference type="NCBI Taxonomy" id="33097"/>
    <lineage>
        <taxon>Eukaryota</taxon>
        <taxon>Viridiplantae</taxon>
        <taxon>Chlorophyta</taxon>
        <taxon>core chlorophytes</taxon>
        <taxon>Chlorophyceae</taxon>
        <taxon>CS clade</taxon>
        <taxon>Chlamydomonadales</taxon>
        <taxon>Volvocaceae</taxon>
        <taxon>Gonium</taxon>
    </lineage>
</organism>
<dbReference type="SUPFAM" id="SSF48371">
    <property type="entry name" value="ARM repeat"/>
    <property type="match status" value="1"/>
</dbReference>
<feature type="region of interest" description="Disordered" evidence="1">
    <location>
        <begin position="349"/>
        <end position="392"/>
    </location>
</feature>
<comment type="caution">
    <text evidence="3">The sequence shown here is derived from an EMBL/GenBank/DDBJ whole genome shotgun (WGS) entry which is preliminary data.</text>
</comment>
<dbReference type="GO" id="GO:0005881">
    <property type="term" value="C:cytoplasmic microtubule"/>
    <property type="evidence" value="ECO:0007669"/>
    <property type="project" value="TreeGrafter"/>
</dbReference>
<feature type="compositionally biased region" description="Polar residues" evidence="1">
    <location>
        <begin position="630"/>
        <end position="641"/>
    </location>
</feature>
<feature type="domain" description="TOG" evidence="2">
    <location>
        <begin position="10"/>
        <end position="242"/>
    </location>
</feature>
<dbReference type="Pfam" id="PF12348">
    <property type="entry name" value="CLASP_N"/>
    <property type="match status" value="1"/>
</dbReference>
<reference evidence="4" key="1">
    <citation type="journal article" date="2016" name="Nat. Commun.">
        <title>The Gonium pectorale genome demonstrates co-option of cell cycle regulation during the evolution of multicellularity.</title>
        <authorList>
            <person name="Hanschen E.R."/>
            <person name="Marriage T.N."/>
            <person name="Ferris P.J."/>
            <person name="Hamaji T."/>
            <person name="Toyoda A."/>
            <person name="Fujiyama A."/>
            <person name="Neme R."/>
            <person name="Noguchi H."/>
            <person name="Minakuchi Y."/>
            <person name="Suzuki M."/>
            <person name="Kawai-Toyooka H."/>
            <person name="Smith D.R."/>
            <person name="Sparks H."/>
            <person name="Anderson J."/>
            <person name="Bakaric R."/>
            <person name="Luria V."/>
            <person name="Karger A."/>
            <person name="Kirschner M.W."/>
            <person name="Durand P.M."/>
            <person name="Michod R.E."/>
            <person name="Nozaki H."/>
            <person name="Olson B.J."/>
        </authorList>
    </citation>
    <scope>NUCLEOTIDE SEQUENCE [LARGE SCALE GENOMIC DNA]</scope>
    <source>
        <strain evidence="4">NIES-2863</strain>
    </source>
</reference>